<dbReference type="SMART" id="SM00073">
    <property type="entry name" value="HPT"/>
    <property type="match status" value="1"/>
</dbReference>
<dbReference type="InterPro" id="IPR002545">
    <property type="entry name" value="CheW-lke_dom"/>
</dbReference>
<dbReference type="Gene3D" id="2.30.30.40">
    <property type="entry name" value="SH3 Domains"/>
    <property type="match status" value="1"/>
</dbReference>
<name>G2KPX1_MICAA</name>
<dbReference type="HOGENOM" id="CLU_000650_5_2_5"/>
<dbReference type="eggNOG" id="COG0643">
    <property type="taxonomic scope" value="Bacteria"/>
</dbReference>
<dbReference type="FunFam" id="3.30.565.10:FF:000016">
    <property type="entry name" value="Chemotaxis protein CheA, putative"/>
    <property type="match status" value="1"/>
</dbReference>
<dbReference type="PROSITE" id="PS50109">
    <property type="entry name" value="HIS_KIN"/>
    <property type="match status" value="1"/>
</dbReference>
<dbReference type="SMART" id="SM00260">
    <property type="entry name" value="CheW"/>
    <property type="match status" value="1"/>
</dbReference>
<dbReference type="SMART" id="SM00387">
    <property type="entry name" value="HATPase_c"/>
    <property type="match status" value="1"/>
</dbReference>
<dbReference type="EC" id="2.7.13.3" evidence="2"/>
<accession>G2KPX1</accession>
<dbReference type="InterPro" id="IPR008207">
    <property type="entry name" value="Sig_transdc_His_kin_Hpt_dom"/>
</dbReference>
<dbReference type="STRING" id="856793.MICA_2031"/>
<comment type="catalytic activity">
    <reaction evidence="1">
        <text>ATP + protein L-histidine = ADP + protein N-phospho-L-histidine.</text>
        <dbReference type="EC" id="2.7.13.3"/>
    </reaction>
</comment>
<dbReference type="GO" id="GO:0000155">
    <property type="term" value="F:phosphorelay sensor kinase activity"/>
    <property type="evidence" value="ECO:0007669"/>
    <property type="project" value="InterPro"/>
</dbReference>
<dbReference type="Pfam" id="PF01584">
    <property type="entry name" value="CheW"/>
    <property type="match status" value="2"/>
</dbReference>
<dbReference type="InterPro" id="IPR036641">
    <property type="entry name" value="HPT_dom_sf"/>
</dbReference>
<dbReference type="Pfam" id="PF02895">
    <property type="entry name" value="H-kinase_dim"/>
    <property type="match status" value="1"/>
</dbReference>
<evidence type="ECO:0000256" key="6">
    <source>
        <dbReference type="PROSITE-ProRule" id="PRU00110"/>
    </source>
</evidence>
<dbReference type="InterPro" id="IPR003594">
    <property type="entry name" value="HATPase_dom"/>
</dbReference>
<dbReference type="Gene3D" id="1.10.287.560">
    <property type="entry name" value="Histidine kinase CheA-like, homodimeric domain"/>
    <property type="match status" value="1"/>
</dbReference>
<dbReference type="PROSITE" id="PS50851">
    <property type="entry name" value="CHEW"/>
    <property type="match status" value="1"/>
</dbReference>
<dbReference type="CDD" id="cd00088">
    <property type="entry name" value="HPT"/>
    <property type="match status" value="1"/>
</dbReference>
<keyword evidence="11" id="KW-1185">Reference proteome</keyword>
<proteinExistence type="predicted"/>
<dbReference type="RefSeq" id="WP_014103562.1">
    <property type="nucleotide sequence ID" value="NC_016026.1"/>
</dbReference>
<dbReference type="CDD" id="cd00731">
    <property type="entry name" value="CheA_reg"/>
    <property type="match status" value="1"/>
</dbReference>
<feature type="modified residue" description="Phosphohistidine" evidence="6">
    <location>
        <position position="44"/>
    </location>
</feature>
<dbReference type="GO" id="GO:0005737">
    <property type="term" value="C:cytoplasm"/>
    <property type="evidence" value="ECO:0007669"/>
    <property type="project" value="InterPro"/>
</dbReference>
<dbReference type="SUPFAM" id="SSF47226">
    <property type="entry name" value="Histidine-containing phosphotransfer domain, HPT domain"/>
    <property type="match status" value="1"/>
</dbReference>
<evidence type="ECO:0000256" key="4">
    <source>
        <dbReference type="ARBA" id="ARBA00022679"/>
    </source>
</evidence>
<evidence type="ECO:0000256" key="1">
    <source>
        <dbReference type="ARBA" id="ARBA00000085"/>
    </source>
</evidence>
<sequence>MDDLINEFLTETNESIGALDNDVVLLEQDPGNMDLLSKIFRIMHTIKGTCGFLGLPRLEKVAHKAEDLLGLFREGKKTATPENISLILEALDRIKDILDGIEKTGNEPEGDDSVLIARLEAAAVVGDDATPIVAAVEPEPMPEPIADDPTAGMESIDDYVPIPASAMGVSKPEAPVEIAAEAPVETPHVLNVQPQAADKAAATGEHGEVRGAAAQTLRVSVDVLEELMTMVSELVLTRNQILQISRMQDDSTLSSSLQRLNHIVSELQEGVMKTRMQPVGNAWAKLPRIIRDISSELGKKIDLDMQGQETELDRQVLEMIKDPLTHMVRNAADHGIENPEQRRAAGKPETGKVKLNSYHEGGHIIIEISDDGRGLPMDKIKSKIVQNGLATEAELANMSTQQIQQYIFHAGFSTAEKITSVSGRGVGMDVVRSNIEQIGGSIEMKSIEGKGSTFTIKIPLTLAIVSALIVGVGEERFAIPQLDVRELVMVNANGPNKIEKVNDSEVFRLRNRILPLVSLRKLMGLPQQEGSVERARHIAVIKVGGFNFGLIVERVFDTEEIVVKPLSSILRQQQVFSGNTILGDGQVIMILDPSGIMKTAGILDNMSKQAEEDAEAEAKENVMETPLLLFRVGSKGLKAVPLKHVTRLEEIELSEIEQAGDQRVIQYYDTLMPVFYAGRAETLPKEGKRPVIVFAAKNGIAGLIVDKIMDITNFRGEFQIKSDGPLAGSAIIEGQAADIINLTYEPETKTASPVIQSINHNGHDADEFGMYQGAAE</sequence>
<dbReference type="SUPFAM" id="SSF55874">
    <property type="entry name" value="ATPase domain of HSP90 chaperone/DNA topoisomerase II/histidine kinase"/>
    <property type="match status" value="1"/>
</dbReference>
<dbReference type="InterPro" id="IPR036061">
    <property type="entry name" value="CheW-like_dom_sf"/>
</dbReference>
<dbReference type="GO" id="GO:0006935">
    <property type="term" value="P:chemotaxis"/>
    <property type="evidence" value="ECO:0007669"/>
    <property type="project" value="InterPro"/>
</dbReference>
<dbReference type="PRINTS" id="PR00344">
    <property type="entry name" value="BCTRLSENSOR"/>
</dbReference>
<dbReference type="InterPro" id="IPR004358">
    <property type="entry name" value="Sig_transdc_His_kin-like_C"/>
</dbReference>
<dbReference type="InterPro" id="IPR036890">
    <property type="entry name" value="HATPase_C_sf"/>
</dbReference>
<dbReference type="SUPFAM" id="SSF47384">
    <property type="entry name" value="Homodimeric domain of signal transducing histidine kinase"/>
    <property type="match status" value="1"/>
</dbReference>
<evidence type="ECO:0000259" key="9">
    <source>
        <dbReference type="PROSITE" id="PS50894"/>
    </source>
</evidence>
<evidence type="ECO:0000259" key="7">
    <source>
        <dbReference type="PROSITE" id="PS50109"/>
    </source>
</evidence>
<reference evidence="10 11" key="1">
    <citation type="journal article" date="2011" name="BMC Genomics">
        <title>Genomic insights into an obligate epibiotic bacterial predator: Micavibrio aeruginosavorus ARL-13.</title>
        <authorList>
            <person name="Wang Z."/>
            <person name="Kadouri D."/>
            <person name="Wu M."/>
        </authorList>
    </citation>
    <scope>NUCLEOTIDE SEQUENCE [LARGE SCALE GENOMIC DNA]</scope>
    <source>
        <strain evidence="10 11">ARL-13</strain>
    </source>
</reference>
<dbReference type="SUPFAM" id="SSF50341">
    <property type="entry name" value="CheW-like"/>
    <property type="match status" value="2"/>
</dbReference>
<dbReference type="PANTHER" id="PTHR43395">
    <property type="entry name" value="SENSOR HISTIDINE KINASE CHEA"/>
    <property type="match status" value="1"/>
</dbReference>
<dbReference type="InterPro" id="IPR036097">
    <property type="entry name" value="HisK_dim/P_sf"/>
</dbReference>
<dbReference type="InterPro" id="IPR051315">
    <property type="entry name" value="Bact_Chemotaxis_CheA"/>
</dbReference>
<evidence type="ECO:0000313" key="10">
    <source>
        <dbReference type="EMBL" id="AEP10339.1"/>
    </source>
</evidence>
<dbReference type="Pfam" id="PF01627">
    <property type="entry name" value="Hpt"/>
    <property type="match status" value="1"/>
</dbReference>
<protein>
    <recommendedName>
        <fullName evidence="2">histidine kinase</fullName>
        <ecNumber evidence="2">2.7.13.3</ecNumber>
    </recommendedName>
</protein>
<dbReference type="SMART" id="SM01231">
    <property type="entry name" value="H-kinase_dim"/>
    <property type="match status" value="1"/>
</dbReference>
<dbReference type="Pfam" id="PF02518">
    <property type="entry name" value="HATPase_c"/>
    <property type="match status" value="1"/>
</dbReference>
<dbReference type="PANTHER" id="PTHR43395:SF1">
    <property type="entry name" value="CHEMOTAXIS PROTEIN CHEA"/>
    <property type="match status" value="1"/>
</dbReference>
<dbReference type="InterPro" id="IPR037006">
    <property type="entry name" value="CheA-like_homodim_sf"/>
</dbReference>
<dbReference type="Gene3D" id="1.20.120.160">
    <property type="entry name" value="HPT domain"/>
    <property type="match status" value="1"/>
</dbReference>
<dbReference type="InterPro" id="IPR004105">
    <property type="entry name" value="CheA-like_dim"/>
</dbReference>
<dbReference type="Gene3D" id="3.30.565.10">
    <property type="entry name" value="Histidine kinase-like ATPase, C-terminal domain"/>
    <property type="match status" value="1"/>
</dbReference>
<dbReference type="AlphaFoldDB" id="G2KPX1"/>
<dbReference type="Proteomes" id="UP000009286">
    <property type="component" value="Chromosome"/>
</dbReference>
<dbReference type="CDD" id="cd16916">
    <property type="entry name" value="HATPase_CheA-like"/>
    <property type="match status" value="1"/>
</dbReference>
<keyword evidence="5 10" id="KW-0418">Kinase</keyword>
<feature type="domain" description="HPt" evidence="9">
    <location>
        <begin position="1"/>
        <end position="101"/>
    </location>
</feature>
<evidence type="ECO:0000256" key="5">
    <source>
        <dbReference type="ARBA" id="ARBA00022777"/>
    </source>
</evidence>
<evidence type="ECO:0000313" key="11">
    <source>
        <dbReference type="Proteomes" id="UP000009286"/>
    </source>
</evidence>
<keyword evidence="4" id="KW-0808">Transferase</keyword>
<feature type="domain" description="CheW-like" evidence="8">
    <location>
        <begin position="464"/>
        <end position="602"/>
    </location>
</feature>
<dbReference type="EMBL" id="CP002382">
    <property type="protein sequence ID" value="AEP10339.1"/>
    <property type="molecule type" value="Genomic_DNA"/>
</dbReference>
<organism evidence="10 11">
    <name type="scientific">Micavibrio aeruginosavorus (strain ARL-13)</name>
    <dbReference type="NCBI Taxonomy" id="856793"/>
    <lineage>
        <taxon>Bacteria</taxon>
        <taxon>Pseudomonadati</taxon>
        <taxon>Bdellovibrionota</taxon>
        <taxon>Bdellovibrionia</taxon>
        <taxon>Bdellovibrionales</taxon>
        <taxon>Pseudobdellovibrionaceae</taxon>
        <taxon>Micavibrio</taxon>
    </lineage>
</organism>
<evidence type="ECO:0000256" key="2">
    <source>
        <dbReference type="ARBA" id="ARBA00012438"/>
    </source>
</evidence>
<keyword evidence="3 6" id="KW-0597">Phosphoprotein</keyword>
<evidence type="ECO:0000256" key="3">
    <source>
        <dbReference type="ARBA" id="ARBA00022553"/>
    </source>
</evidence>
<dbReference type="KEGG" id="mai:MICA_2031"/>
<dbReference type="InterPro" id="IPR005467">
    <property type="entry name" value="His_kinase_dom"/>
</dbReference>
<evidence type="ECO:0000259" key="8">
    <source>
        <dbReference type="PROSITE" id="PS50851"/>
    </source>
</evidence>
<dbReference type="OrthoDB" id="9803176at2"/>
<gene>
    <name evidence="10" type="ordered locus">MICA_2031</name>
</gene>
<feature type="domain" description="Histidine kinase" evidence="7">
    <location>
        <begin position="222"/>
        <end position="462"/>
    </location>
</feature>
<dbReference type="PROSITE" id="PS50894">
    <property type="entry name" value="HPT"/>
    <property type="match status" value="1"/>
</dbReference>